<dbReference type="Proteomes" id="UP001208570">
    <property type="component" value="Unassembled WGS sequence"/>
</dbReference>
<keyword evidence="5" id="KW-0804">Transcription</keyword>
<protein>
    <recommendedName>
        <fullName evidence="8">AXH domain-containing protein</fullName>
    </recommendedName>
</protein>
<dbReference type="AlphaFoldDB" id="A0AAD9JKF0"/>
<dbReference type="InterPro" id="IPR036096">
    <property type="entry name" value="Ataxin_AXH_dom_sf"/>
</dbReference>
<reference evidence="9" key="1">
    <citation type="journal article" date="2023" name="Mol. Biol. Evol.">
        <title>Third-Generation Sequencing Reveals the Adaptive Role of the Epigenome in Three Deep-Sea Polychaetes.</title>
        <authorList>
            <person name="Perez M."/>
            <person name="Aroh O."/>
            <person name="Sun Y."/>
            <person name="Lan Y."/>
            <person name="Juniper S.K."/>
            <person name="Young C.R."/>
            <person name="Angers B."/>
            <person name="Qian P.Y."/>
        </authorList>
    </citation>
    <scope>NUCLEOTIDE SEQUENCE</scope>
    <source>
        <strain evidence="9">P08H-3</strain>
    </source>
</reference>
<feature type="compositionally biased region" description="Polar residues" evidence="7">
    <location>
        <begin position="219"/>
        <end position="228"/>
    </location>
</feature>
<dbReference type="GO" id="GO:0006355">
    <property type="term" value="P:regulation of DNA-templated transcription"/>
    <property type="evidence" value="ECO:0007669"/>
    <property type="project" value="InterPro"/>
</dbReference>
<keyword evidence="10" id="KW-1185">Reference proteome</keyword>
<keyword evidence="4" id="KW-0238">DNA-binding</keyword>
<gene>
    <name evidence="9" type="ORF">LSH36_270g01019</name>
</gene>
<feature type="compositionally biased region" description="Basic and acidic residues" evidence="7">
    <location>
        <begin position="202"/>
        <end position="216"/>
    </location>
</feature>
<dbReference type="GO" id="GO:0003723">
    <property type="term" value="F:RNA binding"/>
    <property type="evidence" value="ECO:0007669"/>
    <property type="project" value="InterPro"/>
</dbReference>
<dbReference type="PANTHER" id="PTHR13392:SF13">
    <property type="entry name" value="AXH DOMAIN-CONTAINING PROTEIN"/>
    <property type="match status" value="1"/>
</dbReference>
<evidence type="ECO:0000313" key="9">
    <source>
        <dbReference type="EMBL" id="KAK2154341.1"/>
    </source>
</evidence>
<feature type="compositionally biased region" description="Basic and acidic residues" evidence="7">
    <location>
        <begin position="529"/>
        <end position="554"/>
    </location>
</feature>
<dbReference type="SMART" id="SM00536">
    <property type="entry name" value="AXH"/>
    <property type="match status" value="1"/>
</dbReference>
<accession>A0AAD9JKF0</accession>
<feature type="region of interest" description="Disordered" evidence="7">
    <location>
        <begin position="1"/>
        <end position="23"/>
    </location>
</feature>
<evidence type="ECO:0000256" key="5">
    <source>
        <dbReference type="ARBA" id="ARBA00023163"/>
    </source>
</evidence>
<dbReference type="Pfam" id="PF08517">
    <property type="entry name" value="AXH"/>
    <property type="match status" value="1"/>
</dbReference>
<dbReference type="SUPFAM" id="SSF102031">
    <property type="entry name" value="AXH domain"/>
    <property type="match status" value="1"/>
</dbReference>
<feature type="domain" description="AXH" evidence="8">
    <location>
        <begin position="357"/>
        <end position="488"/>
    </location>
</feature>
<evidence type="ECO:0000256" key="1">
    <source>
        <dbReference type="ARBA" id="ARBA00004123"/>
    </source>
</evidence>
<feature type="compositionally biased region" description="Gly residues" evidence="7">
    <location>
        <begin position="265"/>
        <end position="274"/>
    </location>
</feature>
<evidence type="ECO:0000259" key="8">
    <source>
        <dbReference type="PROSITE" id="PS51148"/>
    </source>
</evidence>
<dbReference type="GO" id="GO:0003677">
    <property type="term" value="F:DNA binding"/>
    <property type="evidence" value="ECO:0007669"/>
    <property type="project" value="UniProtKB-KW"/>
</dbReference>
<dbReference type="PROSITE" id="PS51148">
    <property type="entry name" value="AXH"/>
    <property type="match status" value="1"/>
</dbReference>
<evidence type="ECO:0000256" key="3">
    <source>
        <dbReference type="ARBA" id="ARBA00023015"/>
    </source>
</evidence>
<feature type="region of interest" description="Disordered" evidence="7">
    <location>
        <begin position="509"/>
        <end position="558"/>
    </location>
</feature>
<keyword evidence="2" id="KW-0678">Repressor</keyword>
<feature type="compositionally biased region" description="Pro residues" evidence="7">
    <location>
        <begin position="182"/>
        <end position="191"/>
    </location>
</feature>
<dbReference type="PANTHER" id="PTHR13392">
    <property type="entry name" value="ATAXIN 1"/>
    <property type="match status" value="1"/>
</dbReference>
<comment type="caution">
    <text evidence="9">The sequence shown here is derived from an EMBL/GenBank/DDBJ whole genome shotgun (WGS) entry which is preliminary data.</text>
</comment>
<feature type="compositionally biased region" description="Polar residues" evidence="7">
    <location>
        <begin position="12"/>
        <end position="23"/>
    </location>
</feature>
<evidence type="ECO:0000256" key="2">
    <source>
        <dbReference type="ARBA" id="ARBA00022491"/>
    </source>
</evidence>
<evidence type="ECO:0000256" key="6">
    <source>
        <dbReference type="ARBA" id="ARBA00023242"/>
    </source>
</evidence>
<keyword evidence="6" id="KW-0539">Nucleus</keyword>
<dbReference type="GO" id="GO:0005634">
    <property type="term" value="C:nucleus"/>
    <property type="evidence" value="ECO:0007669"/>
    <property type="project" value="UniProtKB-SubCell"/>
</dbReference>
<evidence type="ECO:0000313" key="10">
    <source>
        <dbReference type="Proteomes" id="UP001208570"/>
    </source>
</evidence>
<name>A0AAD9JKF0_9ANNE</name>
<evidence type="ECO:0000256" key="4">
    <source>
        <dbReference type="ARBA" id="ARBA00023125"/>
    </source>
</evidence>
<evidence type="ECO:0000256" key="7">
    <source>
        <dbReference type="SAM" id="MobiDB-lite"/>
    </source>
</evidence>
<comment type="subcellular location">
    <subcellularLocation>
        <location evidence="1">Nucleus</location>
    </subcellularLocation>
</comment>
<proteinExistence type="predicted"/>
<dbReference type="InterPro" id="IPR043404">
    <property type="entry name" value="ATAXIN1-like"/>
</dbReference>
<feature type="region of interest" description="Disordered" evidence="7">
    <location>
        <begin position="148"/>
        <end position="365"/>
    </location>
</feature>
<dbReference type="Gene3D" id="2.170.16.10">
    <property type="entry name" value="Hedgehog/Intein (Hint) domain"/>
    <property type="match status" value="1"/>
</dbReference>
<keyword evidence="3" id="KW-0805">Transcription regulation</keyword>
<dbReference type="InterPro" id="IPR003652">
    <property type="entry name" value="Ataxin_AXH_dom"/>
</dbReference>
<organism evidence="9 10">
    <name type="scientific">Paralvinella palmiformis</name>
    <dbReference type="NCBI Taxonomy" id="53620"/>
    <lineage>
        <taxon>Eukaryota</taxon>
        <taxon>Metazoa</taxon>
        <taxon>Spiralia</taxon>
        <taxon>Lophotrochozoa</taxon>
        <taxon>Annelida</taxon>
        <taxon>Polychaeta</taxon>
        <taxon>Sedentaria</taxon>
        <taxon>Canalipalpata</taxon>
        <taxon>Terebellida</taxon>
        <taxon>Terebelliformia</taxon>
        <taxon>Alvinellidae</taxon>
        <taxon>Paralvinella</taxon>
    </lineage>
</organism>
<sequence>MNANGLDRGAMTRSSTTSSETVPWLSSITSCQVQAHRIPSTSLTSSTPSHEPHFMLPGIPSSTLTGLYRQSLTLPELSRHPYPPIYTTTGSTPYPSSSLYAAHGQPAGVPSLSPYGMYYHPYHHPGYSPGPSTGDMQSFSQLIARISQQAQPQLPRPYHPSHVPHQYPGQPLASPTGSPGPTAGPHPPTHPSPIQQLPHGALFREHPTPHKPETRRLSSRTSPLQTEKSLQRHSPLAHRADHYPSLSSKDLPPPGGAPKESRESGIGGKSGADGGEYMRHISGSLRRAPGTPHEQQAVSGDAYSGVQVKSEESPSKKPKLGPPPLHSQIPTTHTVTSSPSPSSSASMLPPPPPLQPATYTSQPHYPAHFMKGSIIQLANGELKRVEDLRTEDFVNSAEISPDLKIDSSTVVRIEKDEERGTAILGFSVGTQRIQVTVEATLEHPFYVFGRGWSSCSPERTSRRYGLTCCRLGIGDVCISLTQKEPSASASTTAAATTVTTSAPTVSLLRASSASPKHRTNSGRQPAMTQEHKKWTRTEREGGTRKTPDGSDTHPSHLLPLETALPHAGASFVPQGAVPRGDPRLLSVDTEAGDVDPRFIHAPRFI</sequence>
<feature type="compositionally biased region" description="Low complexity" evidence="7">
    <location>
        <begin position="326"/>
        <end position="347"/>
    </location>
</feature>
<dbReference type="EMBL" id="JAODUP010000270">
    <property type="protein sequence ID" value="KAK2154341.1"/>
    <property type="molecule type" value="Genomic_DNA"/>
</dbReference>